<dbReference type="Gene3D" id="3.20.20.370">
    <property type="entry name" value="Glycoside hydrolase/deacetylase"/>
    <property type="match status" value="1"/>
</dbReference>
<proteinExistence type="predicted"/>
<accession>A0ABX0H418</accession>
<sequence>MQPAFIISLDFELHWGRFDKVPLKGNEAYYYRTREVVPRLLSLFSAYGVSATWATVGMLMAQDAAEWEHYSPDEKPVFQNQRYSAYQWFKSTQPDHRCLFAPELVNEIIQTPGQELGSHTFAHYYTRVLGRSVDGFKEDLYAARRIAKEKFGRDISSLVLPRNQYNRQVLQTAREIDFLAIRTNPTDWFWKYPEKEGYFKKGFRAADSYWSLGKRTSYLPAATETGFPGFIPASRFFRPYQERMGWMNRLKLDRIRQEMNEAASNGEVYHLWWHPHNHGQHPEQSLEEVRILLDHFSECNAIYGMQSLSMSGMASHISSPHQYPPKSIFPQKGIQ</sequence>
<reference evidence="2 3" key="1">
    <citation type="submission" date="2020-03" db="EMBL/GenBank/DDBJ databases">
        <title>Cyclobacterium plantarum sp. nov., a marine bacterium isolated from a coastal-marine wetland.</title>
        <authorList>
            <person name="Sanchez-Porro C."/>
            <person name="Ventosa A."/>
            <person name="Amoozegar M."/>
        </authorList>
    </citation>
    <scope>NUCLEOTIDE SEQUENCE [LARGE SCALE GENOMIC DNA]</scope>
    <source>
        <strain evidence="2 3">GBPx2</strain>
    </source>
</reference>
<evidence type="ECO:0000313" key="2">
    <source>
        <dbReference type="EMBL" id="NHE56232.1"/>
    </source>
</evidence>
<evidence type="ECO:0000259" key="1">
    <source>
        <dbReference type="Pfam" id="PF01522"/>
    </source>
</evidence>
<comment type="caution">
    <text evidence="2">The sequence shown here is derived from an EMBL/GenBank/DDBJ whole genome shotgun (WGS) entry which is preliminary data.</text>
</comment>
<protein>
    <submittedName>
        <fullName evidence="2">Polysaccharide deacetylase family protein</fullName>
    </submittedName>
</protein>
<name>A0ABX0H418_9BACT</name>
<organism evidence="2 3">
    <name type="scientific">Cyclobacterium plantarum</name>
    <dbReference type="NCBI Taxonomy" id="2716263"/>
    <lineage>
        <taxon>Bacteria</taxon>
        <taxon>Pseudomonadati</taxon>
        <taxon>Bacteroidota</taxon>
        <taxon>Cytophagia</taxon>
        <taxon>Cytophagales</taxon>
        <taxon>Cyclobacteriaceae</taxon>
        <taxon>Cyclobacterium</taxon>
    </lineage>
</organism>
<dbReference type="InterPro" id="IPR002509">
    <property type="entry name" value="NODB_dom"/>
</dbReference>
<dbReference type="Pfam" id="PF01522">
    <property type="entry name" value="Polysacc_deac_1"/>
    <property type="match status" value="1"/>
</dbReference>
<dbReference type="SUPFAM" id="SSF88713">
    <property type="entry name" value="Glycoside hydrolase/deacetylase"/>
    <property type="match status" value="1"/>
</dbReference>
<dbReference type="Proteomes" id="UP000649799">
    <property type="component" value="Unassembled WGS sequence"/>
</dbReference>
<dbReference type="InterPro" id="IPR011330">
    <property type="entry name" value="Glyco_hydro/deAcase_b/a-brl"/>
</dbReference>
<evidence type="ECO:0000313" key="3">
    <source>
        <dbReference type="Proteomes" id="UP000649799"/>
    </source>
</evidence>
<dbReference type="EMBL" id="JAANYN010000002">
    <property type="protein sequence ID" value="NHE56232.1"/>
    <property type="molecule type" value="Genomic_DNA"/>
</dbReference>
<keyword evidence="3" id="KW-1185">Reference proteome</keyword>
<feature type="domain" description="NodB homology" evidence="1">
    <location>
        <begin position="22"/>
        <end position="178"/>
    </location>
</feature>
<gene>
    <name evidence="2" type="ORF">G9Q97_05310</name>
</gene>